<dbReference type="CDD" id="cd00130">
    <property type="entry name" value="PAS"/>
    <property type="match status" value="1"/>
</dbReference>
<reference evidence="4" key="1">
    <citation type="submission" date="2022-10" db="EMBL/GenBank/DDBJ databases">
        <authorList>
            <person name="Mo P."/>
        </authorList>
    </citation>
    <scope>NUCLEOTIDE SEQUENCE</scope>
    <source>
        <strain evidence="4">HUAS 13-4</strain>
    </source>
</reference>
<dbReference type="PANTHER" id="PTHR43156">
    <property type="entry name" value="STAGE II SPORULATION PROTEIN E-RELATED"/>
    <property type="match status" value="1"/>
</dbReference>
<dbReference type="InterPro" id="IPR000014">
    <property type="entry name" value="PAS"/>
</dbReference>
<dbReference type="RefSeq" id="WP_263227954.1">
    <property type="nucleotide sequence ID" value="NZ_CP106793.1"/>
</dbReference>
<dbReference type="PANTHER" id="PTHR43156:SF2">
    <property type="entry name" value="STAGE II SPORULATION PROTEIN E"/>
    <property type="match status" value="1"/>
</dbReference>
<dbReference type="Proteomes" id="UP001061298">
    <property type="component" value="Chromosome"/>
</dbReference>
<dbReference type="SMART" id="SM00065">
    <property type="entry name" value="GAF"/>
    <property type="match status" value="1"/>
</dbReference>
<dbReference type="Gene3D" id="3.60.40.10">
    <property type="entry name" value="PPM-type phosphatase domain"/>
    <property type="match status" value="1"/>
</dbReference>
<evidence type="ECO:0000256" key="1">
    <source>
        <dbReference type="ARBA" id="ARBA00022801"/>
    </source>
</evidence>
<dbReference type="SMART" id="SM00331">
    <property type="entry name" value="PP2C_SIG"/>
    <property type="match status" value="1"/>
</dbReference>
<organism evidence="4 5">
    <name type="scientific">Streptomyces cynarae</name>
    <dbReference type="NCBI Taxonomy" id="2981134"/>
    <lineage>
        <taxon>Bacteria</taxon>
        <taxon>Bacillati</taxon>
        <taxon>Actinomycetota</taxon>
        <taxon>Actinomycetes</taxon>
        <taxon>Kitasatosporales</taxon>
        <taxon>Streptomycetaceae</taxon>
        <taxon>Streptomyces</taxon>
    </lineage>
</organism>
<dbReference type="InterPro" id="IPR001932">
    <property type="entry name" value="PPM-type_phosphatase-like_dom"/>
</dbReference>
<dbReference type="InterPro" id="IPR003018">
    <property type="entry name" value="GAF"/>
</dbReference>
<proteinExistence type="predicted"/>
<dbReference type="EMBL" id="CP106793">
    <property type="protein sequence ID" value="UXY17856.1"/>
    <property type="molecule type" value="Genomic_DNA"/>
</dbReference>
<protein>
    <submittedName>
        <fullName evidence="4">SpoIIE family protein phosphatase</fullName>
    </submittedName>
</protein>
<dbReference type="Gene3D" id="3.30.450.20">
    <property type="entry name" value="PAS domain"/>
    <property type="match status" value="2"/>
</dbReference>
<dbReference type="Pfam" id="PF07228">
    <property type="entry name" value="SpoIIE"/>
    <property type="match status" value="1"/>
</dbReference>
<dbReference type="InterPro" id="IPR035965">
    <property type="entry name" value="PAS-like_dom_sf"/>
</dbReference>
<keyword evidence="1" id="KW-0378">Hydrolase</keyword>
<dbReference type="InterPro" id="IPR052016">
    <property type="entry name" value="Bact_Sigma-Reg"/>
</dbReference>
<dbReference type="SUPFAM" id="SSF55785">
    <property type="entry name" value="PYP-like sensor domain (PAS domain)"/>
    <property type="match status" value="2"/>
</dbReference>
<accession>A0ABY6DXV5</accession>
<sequence length="677" mass="72634">MSTDGSARSSTEEWAVEPGDVLAVLSADMSVSVWTGAAERLWGYSADQVLHGPAERLLVSGAPEGARVFAGSPWSGRVRIRRRDGHEATADLRVTPLDADGGAGWLVWGPNTFGRPGLDPAAVDALFHHSPISLAIWDRELSCVWFNGSVHNQDIYSSDPELGGYVTDVVRARHPEFLECAMAHVLSSGVPLLGHELWPAGVRAQDRYYSVALIRLDGPDGRPLGVCSVAVQVGTGQEHGRLRLLNEAKSRIGTDLDPLVTSQRLAETAVPNLADYVTIDLVEAVPLDKEPLRRLKSTDTSIPGFYRAGAASIHDDLRESLWVRGTPVYVPAASPFTAVLKTRRSYFEPVIDISPGTWLDDDPDRAQVIRRTGMHSLMIVPLQARGAMLGIAVFVRSQNPVPFSRADLSLAEELAARAALIIDNALRYTRERTAALAIQRALMPHHLSGGGTLEVATRYLPADTHVGVGGDWFDVIPLSDARVALVVGDVVGHGINAAVTMGRLRATTRALSKLEVPPDDLLRLMDELVVDSARDRFDEDTSTPSAVGATCLYGVYDPKSQRCTMSSAGHPPPAIISPDGSVDFAEVPPGAPIGVGLGSFESTEVELPDSSVIGLYSDGLIEMDHDVDRGLQRLRTALAGPVSSLDDLCASVVDTLAPDGPVDDDIALLLARTHPRR</sequence>
<dbReference type="Gene3D" id="3.30.450.40">
    <property type="match status" value="1"/>
</dbReference>
<name>A0ABY6DXV5_9ACTN</name>
<keyword evidence="5" id="KW-1185">Reference proteome</keyword>
<dbReference type="Pfam" id="PF01590">
    <property type="entry name" value="GAF"/>
    <property type="match status" value="1"/>
</dbReference>
<dbReference type="InterPro" id="IPR013656">
    <property type="entry name" value="PAS_4"/>
</dbReference>
<dbReference type="InterPro" id="IPR036457">
    <property type="entry name" value="PPM-type-like_dom_sf"/>
</dbReference>
<dbReference type="Pfam" id="PF08448">
    <property type="entry name" value="PAS_4"/>
    <property type="match status" value="1"/>
</dbReference>
<evidence type="ECO:0000259" key="3">
    <source>
        <dbReference type="SMART" id="SM00331"/>
    </source>
</evidence>
<gene>
    <name evidence="4" type="ORF">N8I84_03235</name>
</gene>
<dbReference type="SUPFAM" id="SSF55781">
    <property type="entry name" value="GAF domain-like"/>
    <property type="match status" value="1"/>
</dbReference>
<evidence type="ECO:0000313" key="5">
    <source>
        <dbReference type="Proteomes" id="UP001061298"/>
    </source>
</evidence>
<dbReference type="InterPro" id="IPR029016">
    <property type="entry name" value="GAF-like_dom_sf"/>
</dbReference>
<evidence type="ECO:0000313" key="4">
    <source>
        <dbReference type="EMBL" id="UXY17856.1"/>
    </source>
</evidence>
<feature type="domain" description="PPM-type phosphatase" evidence="3">
    <location>
        <begin position="453"/>
        <end position="673"/>
    </location>
</feature>
<feature type="domain" description="GAF" evidence="2">
    <location>
        <begin position="257"/>
        <end position="432"/>
    </location>
</feature>
<evidence type="ECO:0000259" key="2">
    <source>
        <dbReference type="SMART" id="SM00065"/>
    </source>
</evidence>